<dbReference type="EMBL" id="CP108313">
    <property type="protein sequence ID" value="WTW69312.1"/>
    <property type="molecule type" value="Genomic_DNA"/>
</dbReference>
<evidence type="ECO:0000256" key="5">
    <source>
        <dbReference type="ARBA" id="ARBA00023163"/>
    </source>
</evidence>
<dbReference type="InterPro" id="IPR013324">
    <property type="entry name" value="RNA_pol_sigma_r3/r4-like"/>
</dbReference>
<dbReference type="PANTHER" id="PTHR43133:SF50">
    <property type="entry name" value="ECF RNA POLYMERASE SIGMA FACTOR SIGM"/>
    <property type="match status" value="1"/>
</dbReference>
<evidence type="ECO:0000259" key="7">
    <source>
        <dbReference type="Pfam" id="PF08281"/>
    </source>
</evidence>
<evidence type="ECO:0000256" key="4">
    <source>
        <dbReference type="ARBA" id="ARBA00023125"/>
    </source>
</evidence>
<evidence type="ECO:0000313" key="8">
    <source>
        <dbReference type="EMBL" id="WTW69312.1"/>
    </source>
</evidence>
<protein>
    <submittedName>
        <fullName evidence="8">RNA polymerase sigma factor</fullName>
    </submittedName>
</protein>
<dbReference type="PANTHER" id="PTHR43133">
    <property type="entry name" value="RNA POLYMERASE ECF-TYPE SIGMA FACTO"/>
    <property type="match status" value="1"/>
</dbReference>
<keyword evidence="5" id="KW-0804">Transcription</keyword>
<gene>
    <name evidence="8" type="ORF">OG398_14050</name>
</gene>
<dbReference type="Pfam" id="PF04542">
    <property type="entry name" value="Sigma70_r2"/>
    <property type="match status" value="1"/>
</dbReference>
<dbReference type="GO" id="GO:0006352">
    <property type="term" value="P:DNA-templated transcription initiation"/>
    <property type="evidence" value="ECO:0007669"/>
    <property type="project" value="InterPro"/>
</dbReference>
<name>A0AAU2VQB1_9ACTN</name>
<keyword evidence="2" id="KW-0805">Transcription regulation</keyword>
<keyword evidence="4" id="KW-0238">DNA-binding</keyword>
<dbReference type="CDD" id="cd06171">
    <property type="entry name" value="Sigma70_r4"/>
    <property type="match status" value="1"/>
</dbReference>
<accession>A0AAU2VQB1</accession>
<dbReference type="SUPFAM" id="SSF88659">
    <property type="entry name" value="Sigma3 and sigma4 domains of RNA polymerase sigma factors"/>
    <property type="match status" value="1"/>
</dbReference>
<proteinExistence type="inferred from homology"/>
<keyword evidence="3" id="KW-0731">Sigma factor</keyword>
<dbReference type="InterPro" id="IPR007627">
    <property type="entry name" value="RNA_pol_sigma70_r2"/>
</dbReference>
<dbReference type="InterPro" id="IPR013325">
    <property type="entry name" value="RNA_pol_sigma_r2"/>
</dbReference>
<feature type="domain" description="RNA polymerase sigma-70 region 2" evidence="6">
    <location>
        <begin position="22"/>
        <end position="85"/>
    </location>
</feature>
<dbReference type="Pfam" id="PF08281">
    <property type="entry name" value="Sigma70_r4_2"/>
    <property type="match status" value="1"/>
</dbReference>
<dbReference type="Gene3D" id="1.10.1740.10">
    <property type="match status" value="1"/>
</dbReference>
<dbReference type="SUPFAM" id="SSF88946">
    <property type="entry name" value="Sigma2 domain of RNA polymerase sigma factors"/>
    <property type="match status" value="1"/>
</dbReference>
<organism evidence="8">
    <name type="scientific">Streptomyces sp. NBC_00008</name>
    <dbReference type="NCBI Taxonomy" id="2903610"/>
    <lineage>
        <taxon>Bacteria</taxon>
        <taxon>Bacillati</taxon>
        <taxon>Actinomycetota</taxon>
        <taxon>Actinomycetes</taxon>
        <taxon>Kitasatosporales</taxon>
        <taxon>Streptomycetaceae</taxon>
        <taxon>Streptomyces</taxon>
    </lineage>
</organism>
<dbReference type="InterPro" id="IPR036388">
    <property type="entry name" value="WH-like_DNA-bd_sf"/>
</dbReference>
<reference evidence="8" key="1">
    <citation type="submission" date="2022-10" db="EMBL/GenBank/DDBJ databases">
        <title>The complete genomes of actinobacterial strains from the NBC collection.</title>
        <authorList>
            <person name="Joergensen T.S."/>
            <person name="Alvarez Arevalo M."/>
            <person name="Sterndorff E.B."/>
            <person name="Faurdal D."/>
            <person name="Vuksanovic O."/>
            <person name="Mourched A.-S."/>
            <person name="Charusanti P."/>
            <person name="Shaw S."/>
            <person name="Blin K."/>
            <person name="Weber T."/>
        </authorList>
    </citation>
    <scope>NUCLEOTIDE SEQUENCE</scope>
    <source>
        <strain evidence="8">NBC_00008</strain>
    </source>
</reference>
<dbReference type="Gene3D" id="1.10.10.10">
    <property type="entry name" value="Winged helix-like DNA-binding domain superfamily/Winged helix DNA-binding domain"/>
    <property type="match status" value="1"/>
</dbReference>
<feature type="domain" description="RNA polymerase sigma factor 70 region 4 type 2" evidence="7">
    <location>
        <begin position="108"/>
        <end position="159"/>
    </location>
</feature>
<evidence type="ECO:0000256" key="2">
    <source>
        <dbReference type="ARBA" id="ARBA00023015"/>
    </source>
</evidence>
<dbReference type="GO" id="GO:0003677">
    <property type="term" value="F:DNA binding"/>
    <property type="evidence" value="ECO:0007669"/>
    <property type="project" value="UniProtKB-KW"/>
</dbReference>
<sequence>MNGGIVARGAAEEEFDEFYALAYPRLVRQLYAMTGDLPEAQDVVQEAFIRAWSRRGIFTSDGSQEAWIRTTARRLAVSRFRRLRRGVQLIQRHHDQRHIEGPSPERIALVEALRTLPEKHRSVVVLHHLCDLSVEQISTETGWPAGSIRVWLVRGRLSLARHLSSPQDHEVDYVR</sequence>
<dbReference type="AlphaFoldDB" id="A0AAU2VQB1"/>
<dbReference type="GO" id="GO:0016987">
    <property type="term" value="F:sigma factor activity"/>
    <property type="evidence" value="ECO:0007669"/>
    <property type="project" value="UniProtKB-KW"/>
</dbReference>
<dbReference type="InterPro" id="IPR013249">
    <property type="entry name" value="RNA_pol_sigma70_r4_t2"/>
</dbReference>
<dbReference type="InterPro" id="IPR014284">
    <property type="entry name" value="RNA_pol_sigma-70_dom"/>
</dbReference>
<evidence type="ECO:0000259" key="6">
    <source>
        <dbReference type="Pfam" id="PF04542"/>
    </source>
</evidence>
<dbReference type="NCBIfam" id="TIGR02937">
    <property type="entry name" value="sigma70-ECF"/>
    <property type="match status" value="1"/>
</dbReference>
<comment type="similarity">
    <text evidence="1">Belongs to the sigma-70 factor family. ECF subfamily.</text>
</comment>
<evidence type="ECO:0000256" key="1">
    <source>
        <dbReference type="ARBA" id="ARBA00010641"/>
    </source>
</evidence>
<evidence type="ECO:0000256" key="3">
    <source>
        <dbReference type="ARBA" id="ARBA00023082"/>
    </source>
</evidence>
<dbReference type="InterPro" id="IPR039425">
    <property type="entry name" value="RNA_pol_sigma-70-like"/>
</dbReference>